<keyword evidence="6 9" id="KW-0472">Membrane</keyword>
<feature type="transmembrane region" description="Helical" evidence="9">
    <location>
        <begin position="1957"/>
        <end position="1978"/>
    </location>
</feature>
<dbReference type="GO" id="GO:0016020">
    <property type="term" value="C:membrane"/>
    <property type="evidence" value="ECO:0007669"/>
    <property type="project" value="UniProtKB-SubCell"/>
</dbReference>
<feature type="transmembrane region" description="Helical" evidence="9">
    <location>
        <begin position="1536"/>
        <end position="1558"/>
    </location>
</feature>
<feature type="transmembrane region" description="Helical" evidence="9">
    <location>
        <begin position="1830"/>
        <end position="1850"/>
    </location>
</feature>
<dbReference type="PANTHER" id="PTHR10877:SF150">
    <property type="entry name" value="REJ DOMAIN-CONTAINING PROTEIN"/>
    <property type="match status" value="1"/>
</dbReference>
<dbReference type="InterPro" id="IPR036392">
    <property type="entry name" value="PLAT/LH2_dom_sf"/>
</dbReference>
<evidence type="ECO:0000313" key="11">
    <source>
        <dbReference type="EMBL" id="PFX29448.1"/>
    </source>
</evidence>
<evidence type="ECO:0000256" key="9">
    <source>
        <dbReference type="SAM" id="Phobius"/>
    </source>
</evidence>
<feature type="transmembrane region" description="Helical" evidence="9">
    <location>
        <begin position="1114"/>
        <end position="1133"/>
    </location>
</feature>
<evidence type="ECO:0000256" key="4">
    <source>
        <dbReference type="ARBA" id="ARBA00022729"/>
    </source>
</evidence>
<dbReference type="Pfam" id="PF02010">
    <property type="entry name" value="REJ"/>
    <property type="match status" value="1"/>
</dbReference>
<keyword evidence="12" id="KW-1185">Reference proteome</keyword>
<feature type="domain" description="PLAT" evidence="10">
    <location>
        <begin position="1159"/>
        <end position="1275"/>
    </location>
</feature>
<dbReference type="STRING" id="50429.A0A2B4SLJ4"/>
<organism evidence="11 12">
    <name type="scientific">Stylophora pistillata</name>
    <name type="common">Smooth cauliflower coral</name>
    <dbReference type="NCBI Taxonomy" id="50429"/>
    <lineage>
        <taxon>Eukaryota</taxon>
        <taxon>Metazoa</taxon>
        <taxon>Cnidaria</taxon>
        <taxon>Anthozoa</taxon>
        <taxon>Hexacorallia</taxon>
        <taxon>Scleractinia</taxon>
        <taxon>Astrocoeniina</taxon>
        <taxon>Pocilloporidae</taxon>
        <taxon>Stylophora</taxon>
    </lineage>
</organism>
<evidence type="ECO:0000256" key="6">
    <source>
        <dbReference type="ARBA" id="ARBA00023136"/>
    </source>
</evidence>
<dbReference type="InterPro" id="IPR051223">
    <property type="entry name" value="Polycystin"/>
</dbReference>
<dbReference type="Pfam" id="PF01477">
    <property type="entry name" value="PLAT"/>
    <property type="match status" value="1"/>
</dbReference>
<feature type="transmembrane region" description="Helical" evidence="9">
    <location>
        <begin position="1449"/>
        <end position="1468"/>
    </location>
</feature>
<feature type="region of interest" description="Disordered" evidence="8">
    <location>
        <begin position="729"/>
        <end position="749"/>
    </location>
</feature>
<dbReference type="Pfam" id="PF20519">
    <property type="entry name" value="Polycystin_dom"/>
    <property type="match status" value="1"/>
</dbReference>
<feature type="transmembrane region" description="Helical" evidence="9">
    <location>
        <begin position="1359"/>
        <end position="1383"/>
    </location>
</feature>
<dbReference type="SUPFAM" id="SSF49723">
    <property type="entry name" value="Lipase/lipooxygenase domain (PLAT/LH2 domain)"/>
    <property type="match status" value="1"/>
</dbReference>
<dbReference type="InterPro" id="IPR001024">
    <property type="entry name" value="PLAT/LH2_dom"/>
</dbReference>
<dbReference type="Pfam" id="PF01825">
    <property type="entry name" value="GPS"/>
    <property type="match status" value="1"/>
</dbReference>
<dbReference type="InterPro" id="IPR046791">
    <property type="entry name" value="Polycystin_dom"/>
</dbReference>
<reference evidence="12" key="1">
    <citation type="journal article" date="2017" name="bioRxiv">
        <title>Comparative analysis of the genomes of Stylophora pistillata and Acropora digitifera provides evidence for extensive differences between species of corals.</title>
        <authorList>
            <person name="Voolstra C.R."/>
            <person name="Li Y."/>
            <person name="Liew Y.J."/>
            <person name="Baumgarten S."/>
            <person name="Zoccola D."/>
            <person name="Flot J.-F."/>
            <person name="Tambutte S."/>
            <person name="Allemand D."/>
            <person name="Aranda M."/>
        </authorList>
    </citation>
    <scope>NUCLEOTIDE SEQUENCE [LARGE SCALE GENOMIC DNA]</scope>
</reference>
<dbReference type="InterPro" id="IPR002859">
    <property type="entry name" value="PKD/REJ-like"/>
</dbReference>
<dbReference type="PROSITE" id="PS50095">
    <property type="entry name" value="PLAT"/>
    <property type="match status" value="1"/>
</dbReference>
<feature type="transmembrane region" description="Helical" evidence="9">
    <location>
        <begin position="2015"/>
        <end position="2040"/>
    </location>
</feature>
<dbReference type="Proteomes" id="UP000225706">
    <property type="component" value="Unassembled WGS sequence"/>
</dbReference>
<evidence type="ECO:0000313" key="12">
    <source>
        <dbReference type="Proteomes" id="UP000225706"/>
    </source>
</evidence>
<dbReference type="PRINTS" id="PR00500">
    <property type="entry name" value="POLYCYSTIN1"/>
</dbReference>
<feature type="transmembrane region" description="Helical" evidence="9">
    <location>
        <begin position="1919"/>
        <end position="1936"/>
    </location>
</feature>
<evidence type="ECO:0000256" key="8">
    <source>
        <dbReference type="SAM" id="MobiDB-lite"/>
    </source>
</evidence>
<dbReference type="InterPro" id="IPR000203">
    <property type="entry name" value="GPS"/>
</dbReference>
<dbReference type="InterPro" id="IPR013122">
    <property type="entry name" value="PKD1_2_channel"/>
</dbReference>
<feature type="compositionally biased region" description="Acidic residues" evidence="8">
    <location>
        <begin position="969"/>
        <end position="982"/>
    </location>
</feature>
<evidence type="ECO:0000256" key="5">
    <source>
        <dbReference type="ARBA" id="ARBA00022989"/>
    </source>
</evidence>
<evidence type="ECO:0000259" key="10">
    <source>
        <dbReference type="PROSITE" id="PS50095"/>
    </source>
</evidence>
<evidence type="ECO:0000256" key="7">
    <source>
        <dbReference type="PROSITE-ProRule" id="PRU00152"/>
    </source>
</evidence>
<dbReference type="GO" id="GO:0050982">
    <property type="term" value="P:detection of mechanical stimulus"/>
    <property type="evidence" value="ECO:0007669"/>
    <property type="project" value="TreeGrafter"/>
</dbReference>
<keyword evidence="4" id="KW-0732">Signal</keyword>
<feature type="transmembrane region" description="Helical" evidence="9">
    <location>
        <begin position="1318"/>
        <end position="1339"/>
    </location>
</feature>
<dbReference type="Gene3D" id="1.10.287.70">
    <property type="match status" value="1"/>
</dbReference>
<sequence>MLGLTLNFSAAEVMAVHQFTGNYTGMNFTWICYKPGESPEIDDPSSLPVVYPDGTSSASTGSGGCFNKGPGRLPFNDTSFTITFDNSLMVRGHTYYIILRVEKRQRFDYYTQKVAVAEAPPPFNISCTSANCERNAVINLRLELNAVCVGLSSKCSQSLTHKWFMYEKEKDGGGGWKETAGFYQALITSSTGRAIVLKENFLQKEMFYQIRFRTVTYYRGEGYSFYDFHTNSPPKLGTCKIDKSEGKAALDTFHLQCNDWYDTDLPLTYQVNIPKEDGTYIFLASETNNSIPLRLPVGNKSDGNRLQLEVAVIDSFLAFTKINLTVVVYTPSGEEFESQASGLTGEDSELEDIVNKGLEQNAVQLSIGILSAFNSLAQSNATTTDSSTVRENVINSITKLTINDTSNANQIASVLVEATKEEGGISPSSGLQALGACENMVSVLSVEKNNTESRDAVENAGKQIILVAGSLLGGAVLSSGSVNASQFGDVAKKAWSLTDTLAKVFLDRLLPGETPTFFQSPRVTMQLYRQHADEALPQSLEVGGGSFSLPSNLSLGNGSHSKIIDRNVQFSDLDPFIWQKNDTLKAGTRVVSLSFLDEHGNLIPVENSGSDIEINIPTKSQIQSQNISVNFVNPVNGTMAYHTFRVEHKDTAFSLRIVPFNESHLEVFLRHRKRPNKTHFDDKIILPDLTSCLPPEDENCTLLSRFMRCLGKVNVSSTYHDANFTKPGQPKTCGPKNDSVPTPAPSENGEDAFKCPDVCKYENLTYSNCSCDEIPNLYFLFNKTLEENPATCRNFTSFTMCPNDTLCKNLVNVLTCYALDLQRYRQCQEILFAPRKLFYDTYGRCLEDPLKVFFNTSFAKLGKWYVGVKPYIPPFVNHTKNAEDDMDNNFDNSGNHTDQHWWHVVLNMTKRKEVEKFLEESVVEEMNNHYNRTLKLKKCRWYNGKKCERIVSFRLWLWEEEMGIHNDYDNDDNDDEKDDDDDDRRRKGRSLSLTERDPESDVKARRLCIEVDEKPPPPKVGAKMELIEIPILDANVSTLYTFDVRFYTCLFWDELKEEWSTKGCKPGPNSTDEVLQCFCNHLTSFGGELFPPPSAIEFDTAFLGFASLGDTGNIGVIVAVGVFFFLYFIVAVFERKADKRDKERLSVSIPVRITKPGSHAYEIAVYTGMFGSSGTTANVSMMINAEKGETEILPLSCGKNPFSRGSVCSFVVRLPHVLGRLNYVRLWHDNSGPSPSWNLHQVVVRHVATGQKWFFMCNRWLAVEKDDGQIERVLFVADRKQLSGFHNLFYTRASKDIGDGHLWFSVYTRPPNSSFTRFQRLTCCISLLFSSMLVNAMFYEYGLKQQGLQVTFGPINFNWIELMTGIQSGLVVLPVNLLIISIFRYTGPKSSAKTKKFWLPHGFIYIAYTLSLLTSLTGAAFTMFYSMIWGTEKSNKWITSVVVSLVQDIFFIQPLKVIIVASLLSILLRKPPEEDREEVQGDEVAEISSIELEDSNPVEDKLHFSETLSELYTPPDPLKVAIARRKKVKEVKMWRFFFKFALHLVFALLLSVVCYGRLSSDRFRLNKNMKDTFNAKINKVKNVHTFWWWCMNSMLPGLYSAPWYNGRPFEEDDFFSNKRAFIVGLPRLRQLRIKPEPCLTWSAYPEFKRWFPRCYHEYRSSIIDYSHSALELIDVSPFYADIGTGSSSSRYNYFNNSSNGSSYTNRSIQEIFSIVPVSCDHTVKFQDATSLGTLPFVTSIGTYAGGGLVAELGYEKETAWEVITNLIADNWINRRTVIVLFEFVTFEPATNLFAFTRYSFEWLPTGGMELSYRTDPISFSRSINSHTGSIFLACYVIIVFILISSIYIEIREMRQLGWAYLKNIWSFNEWGLISLTITTMVIFFFKAEQTRKLVVKVHENPYGRMSFDYVALWTDIENVIIAMVTFLSTLKFLRILKFNKHISQLAKSITVSKGPMLSYSFVFLVALLAFAVMGNMLFGRSAYMFSTFTRSLVNVCEMILGKGTNYDDLEAINHFLGPFFIFFYFFGMTVFLMNFFVAILNDSFTDAREILEENRTEDSEMSDFIGEYAKAMLREISKELARSGAKVKRYETSEDNFAPFSKEAKERDFFLY</sequence>
<dbReference type="OrthoDB" id="5322100at2759"/>
<keyword evidence="3 9" id="KW-0812">Transmembrane</keyword>
<dbReference type="SMART" id="SM00303">
    <property type="entry name" value="GPS"/>
    <property type="match status" value="1"/>
</dbReference>
<gene>
    <name evidence="11" type="primary">Pkd1l2</name>
    <name evidence="11" type="ORF">AWC38_SpisGene5783</name>
</gene>
<evidence type="ECO:0000256" key="1">
    <source>
        <dbReference type="ARBA" id="ARBA00004141"/>
    </source>
</evidence>
<dbReference type="InterPro" id="IPR046338">
    <property type="entry name" value="GAIN_dom_sf"/>
</dbReference>
<comment type="subcellular location">
    <subcellularLocation>
        <location evidence="1">Membrane</location>
        <topology evidence="1">Multi-pass membrane protein</topology>
    </subcellularLocation>
</comment>
<dbReference type="InterPro" id="IPR000434">
    <property type="entry name" value="PC1"/>
</dbReference>
<name>A0A2B4SLJ4_STYPI</name>
<comment type="similarity">
    <text evidence="2">Belongs to the polycystin family.</text>
</comment>
<evidence type="ECO:0000256" key="2">
    <source>
        <dbReference type="ARBA" id="ARBA00007200"/>
    </source>
</evidence>
<dbReference type="GO" id="GO:0005262">
    <property type="term" value="F:calcium channel activity"/>
    <property type="evidence" value="ECO:0007669"/>
    <property type="project" value="TreeGrafter"/>
</dbReference>
<comment type="caution">
    <text evidence="7">Lacks conserved residue(s) required for the propagation of feature annotation.</text>
</comment>
<proteinExistence type="inferred from homology"/>
<evidence type="ECO:0000256" key="3">
    <source>
        <dbReference type="ARBA" id="ARBA00022692"/>
    </source>
</evidence>
<accession>A0A2B4SLJ4</accession>
<comment type="caution">
    <text evidence="11">The sequence shown here is derived from an EMBL/GenBank/DDBJ whole genome shotgun (WGS) entry which is preliminary data.</text>
</comment>
<dbReference type="Pfam" id="PF08016">
    <property type="entry name" value="PKD_channel"/>
    <property type="match status" value="1"/>
</dbReference>
<feature type="transmembrane region" description="Helical" evidence="9">
    <location>
        <begin position="1870"/>
        <end position="1887"/>
    </location>
</feature>
<dbReference type="Gene3D" id="2.60.60.20">
    <property type="entry name" value="PLAT/LH2 domain"/>
    <property type="match status" value="1"/>
</dbReference>
<dbReference type="PANTHER" id="PTHR10877">
    <property type="entry name" value="POLYCYSTIN FAMILY MEMBER"/>
    <property type="match status" value="1"/>
</dbReference>
<dbReference type="SMART" id="SM00308">
    <property type="entry name" value="LH2"/>
    <property type="match status" value="1"/>
</dbReference>
<keyword evidence="5 9" id="KW-1133">Transmembrane helix</keyword>
<protein>
    <submittedName>
        <fullName evidence="11">Polycystic kidney disease protein 1-like 2</fullName>
    </submittedName>
</protein>
<feature type="region of interest" description="Disordered" evidence="8">
    <location>
        <begin position="967"/>
        <end position="999"/>
    </location>
</feature>
<dbReference type="EMBL" id="LSMT01000065">
    <property type="protein sequence ID" value="PFX29448.1"/>
    <property type="molecule type" value="Genomic_DNA"/>
</dbReference>
<dbReference type="Gene3D" id="2.60.220.50">
    <property type="match status" value="1"/>
</dbReference>
<feature type="transmembrane region" description="Helical" evidence="9">
    <location>
        <begin position="1403"/>
        <end position="1429"/>
    </location>
</feature>